<dbReference type="Proteomes" id="UP000799779">
    <property type="component" value="Unassembled WGS sequence"/>
</dbReference>
<dbReference type="Pfam" id="PF08645">
    <property type="entry name" value="PNK3P"/>
    <property type="match status" value="1"/>
</dbReference>
<protein>
    <submittedName>
        <fullName evidence="1">PNK3P-domain-containing protein</fullName>
    </submittedName>
</protein>
<keyword evidence="2" id="KW-1185">Reference proteome</keyword>
<name>A0A6A5VWX8_9PLEO</name>
<sequence length="377" mass="42288">MATVWQRTGAEILIGSHSSPSIPGDALSAPVKIAALDLDMTLIVAKSGRIKGEDPNDWAWWHEAVPTKLQESFREGFQLVIFTNQGRLTMKDGTEAPAAKVFRVKVESIFQALDVPITIYAACANDNWRKPRTRMWDHFIDAISPDRKVDLEASYMVGDAAGRPSDHTDDDRHFSINLGIRLYTPEEFFLGASPQAWGHKFDPSWHIDKHGPGECSDEIPNTGPILLLLVGLPGSGKTTYYSNTLRILGYERIDPSSSDCAINLVADMLKAGKYDTNQDRVGRQKWINISRACSARVLAAHMLTPPELCLHNDAVRALGGPQMNWEGRSVHPRVEFWDVVKTFEPPKEVEGLDDIFTIAFKWTGTKEALFTWRRFWV</sequence>
<evidence type="ECO:0000313" key="2">
    <source>
        <dbReference type="Proteomes" id="UP000799779"/>
    </source>
</evidence>
<dbReference type="PANTHER" id="PTHR12083">
    <property type="entry name" value="BIFUNCTIONAL POLYNUCLEOTIDE PHOSPHATASE/KINASE"/>
    <property type="match status" value="1"/>
</dbReference>
<dbReference type="EMBL" id="ML977666">
    <property type="protein sequence ID" value="KAF1994252.1"/>
    <property type="molecule type" value="Genomic_DNA"/>
</dbReference>
<dbReference type="AlphaFoldDB" id="A0A6A5VWX8"/>
<dbReference type="InterPro" id="IPR036412">
    <property type="entry name" value="HAD-like_sf"/>
</dbReference>
<dbReference type="OrthoDB" id="19045at2759"/>
<dbReference type="Gene3D" id="3.40.50.300">
    <property type="entry name" value="P-loop containing nucleotide triphosphate hydrolases"/>
    <property type="match status" value="1"/>
</dbReference>
<dbReference type="NCBIfam" id="TIGR01662">
    <property type="entry name" value="HAD-SF-IIIA"/>
    <property type="match status" value="1"/>
</dbReference>
<dbReference type="SUPFAM" id="SSF56784">
    <property type="entry name" value="HAD-like"/>
    <property type="match status" value="1"/>
</dbReference>
<dbReference type="InterPro" id="IPR006549">
    <property type="entry name" value="HAD-SF_hydro_IIIA"/>
</dbReference>
<dbReference type="Gene3D" id="3.40.50.1000">
    <property type="entry name" value="HAD superfamily/HAD-like"/>
    <property type="match status" value="1"/>
</dbReference>
<dbReference type="InterPro" id="IPR023214">
    <property type="entry name" value="HAD_sf"/>
</dbReference>
<accession>A0A6A5VWX8</accession>
<dbReference type="NCBIfam" id="TIGR01664">
    <property type="entry name" value="DNA-3'-Pase"/>
    <property type="match status" value="1"/>
</dbReference>
<reference evidence="1" key="1">
    <citation type="journal article" date="2020" name="Stud. Mycol.">
        <title>101 Dothideomycetes genomes: a test case for predicting lifestyles and emergence of pathogens.</title>
        <authorList>
            <person name="Haridas S."/>
            <person name="Albert R."/>
            <person name="Binder M."/>
            <person name="Bloem J."/>
            <person name="Labutti K."/>
            <person name="Salamov A."/>
            <person name="Andreopoulos B."/>
            <person name="Baker S."/>
            <person name="Barry K."/>
            <person name="Bills G."/>
            <person name="Bluhm B."/>
            <person name="Cannon C."/>
            <person name="Castanera R."/>
            <person name="Culley D."/>
            <person name="Daum C."/>
            <person name="Ezra D."/>
            <person name="Gonzalez J."/>
            <person name="Henrissat B."/>
            <person name="Kuo A."/>
            <person name="Liang C."/>
            <person name="Lipzen A."/>
            <person name="Lutzoni F."/>
            <person name="Magnuson J."/>
            <person name="Mondo S."/>
            <person name="Nolan M."/>
            <person name="Ohm R."/>
            <person name="Pangilinan J."/>
            <person name="Park H.-J."/>
            <person name="Ramirez L."/>
            <person name="Alfaro M."/>
            <person name="Sun H."/>
            <person name="Tritt A."/>
            <person name="Yoshinaga Y."/>
            <person name="Zwiers L.-H."/>
            <person name="Turgeon B."/>
            <person name="Goodwin S."/>
            <person name="Spatafora J."/>
            <person name="Crous P."/>
            <person name="Grigoriev I."/>
        </authorList>
    </citation>
    <scope>NUCLEOTIDE SEQUENCE</scope>
    <source>
        <strain evidence="1">CBS 123094</strain>
    </source>
</reference>
<dbReference type="InterPro" id="IPR013954">
    <property type="entry name" value="PNK3P"/>
</dbReference>
<dbReference type="InterPro" id="IPR027417">
    <property type="entry name" value="P-loop_NTPase"/>
</dbReference>
<organism evidence="1 2">
    <name type="scientific">Amniculicola lignicola CBS 123094</name>
    <dbReference type="NCBI Taxonomy" id="1392246"/>
    <lineage>
        <taxon>Eukaryota</taxon>
        <taxon>Fungi</taxon>
        <taxon>Dikarya</taxon>
        <taxon>Ascomycota</taxon>
        <taxon>Pezizomycotina</taxon>
        <taxon>Dothideomycetes</taxon>
        <taxon>Pleosporomycetidae</taxon>
        <taxon>Pleosporales</taxon>
        <taxon>Amniculicolaceae</taxon>
        <taxon>Amniculicola</taxon>
    </lineage>
</organism>
<proteinExistence type="predicted"/>
<gene>
    <name evidence="1" type="ORF">P154DRAFT_557382</name>
</gene>
<dbReference type="InterPro" id="IPR006551">
    <property type="entry name" value="Polynucleotide_phosphatase"/>
</dbReference>
<dbReference type="SUPFAM" id="SSF52540">
    <property type="entry name" value="P-loop containing nucleoside triphosphate hydrolases"/>
    <property type="match status" value="1"/>
</dbReference>
<dbReference type="GO" id="GO:0046403">
    <property type="term" value="F:polynucleotide 3'-phosphatase activity"/>
    <property type="evidence" value="ECO:0007669"/>
    <property type="project" value="TreeGrafter"/>
</dbReference>
<dbReference type="GO" id="GO:0006281">
    <property type="term" value="P:DNA repair"/>
    <property type="evidence" value="ECO:0007669"/>
    <property type="project" value="TreeGrafter"/>
</dbReference>
<dbReference type="GO" id="GO:0003690">
    <property type="term" value="F:double-stranded DNA binding"/>
    <property type="evidence" value="ECO:0007669"/>
    <property type="project" value="TreeGrafter"/>
</dbReference>
<dbReference type="PANTHER" id="PTHR12083:SF9">
    <property type="entry name" value="BIFUNCTIONAL POLYNUCLEOTIDE PHOSPHATASE_KINASE"/>
    <property type="match status" value="1"/>
</dbReference>
<evidence type="ECO:0000313" key="1">
    <source>
        <dbReference type="EMBL" id="KAF1994252.1"/>
    </source>
</evidence>
<dbReference type="GO" id="GO:0046404">
    <property type="term" value="F:ATP-dependent polydeoxyribonucleotide 5'-hydroxyl-kinase activity"/>
    <property type="evidence" value="ECO:0007669"/>
    <property type="project" value="TreeGrafter"/>
</dbReference>